<proteinExistence type="predicted"/>
<dbReference type="AlphaFoldDB" id="A0A0A9HEE3"/>
<sequence>MYEQLVVLADFAVLYSKRYMCLYITFYLPIVAEYVLPVAHARASFYPILFGSCVPRKIF</sequence>
<protein>
    <submittedName>
        <fullName evidence="1">Uncharacterized protein</fullName>
    </submittedName>
</protein>
<reference evidence="1" key="1">
    <citation type="submission" date="2014-09" db="EMBL/GenBank/DDBJ databases">
        <authorList>
            <person name="Magalhaes I.L.F."/>
            <person name="Oliveira U."/>
            <person name="Santos F.R."/>
            <person name="Vidigal T.H.D.A."/>
            <person name="Brescovit A.D."/>
            <person name="Santos A.J."/>
        </authorList>
    </citation>
    <scope>NUCLEOTIDE SEQUENCE</scope>
    <source>
        <tissue evidence="1">Shoot tissue taken approximately 20 cm above the soil surface</tissue>
    </source>
</reference>
<accession>A0A0A9HEE3</accession>
<dbReference type="EMBL" id="GBRH01164675">
    <property type="protein sequence ID" value="JAE33221.1"/>
    <property type="molecule type" value="Transcribed_RNA"/>
</dbReference>
<evidence type="ECO:0000313" key="1">
    <source>
        <dbReference type="EMBL" id="JAE33221.1"/>
    </source>
</evidence>
<name>A0A0A9HEE3_ARUDO</name>
<organism evidence="1">
    <name type="scientific">Arundo donax</name>
    <name type="common">Giant reed</name>
    <name type="synonym">Donax arundinaceus</name>
    <dbReference type="NCBI Taxonomy" id="35708"/>
    <lineage>
        <taxon>Eukaryota</taxon>
        <taxon>Viridiplantae</taxon>
        <taxon>Streptophyta</taxon>
        <taxon>Embryophyta</taxon>
        <taxon>Tracheophyta</taxon>
        <taxon>Spermatophyta</taxon>
        <taxon>Magnoliopsida</taxon>
        <taxon>Liliopsida</taxon>
        <taxon>Poales</taxon>
        <taxon>Poaceae</taxon>
        <taxon>PACMAD clade</taxon>
        <taxon>Arundinoideae</taxon>
        <taxon>Arundineae</taxon>
        <taxon>Arundo</taxon>
    </lineage>
</organism>
<reference evidence="1" key="2">
    <citation type="journal article" date="2015" name="Data Brief">
        <title>Shoot transcriptome of the giant reed, Arundo donax.</title>
        <authorList>
            <person name="Barrero R.A."/>
            <person name="Guerrero F.D."/>
            <person name="Moolhuijzen P."/>
            <person name="Goolsby J.A."/>
            <person name="Tidwell J."/>
            <person name="Bellgard S.E."/>
            <person name="Bellgard M.I."/>
        </authorList>
    </citation>
    <scope>NUCLEOTIDE SEQUENCE</scope>
    <source>
        <tissue evidence="1">Shoot tissue taken approximately 20 cm above the soil surface</tissue>
    </source>
</reference>